<keyword evidence="1" id="KW-0812">Transmembrane</keyword>
<evidence type="ECO:0000256" key="1">
    <source>
        <dbReference type="SAM" id="Phobius"/>
    </source>
</evidence>
<proteinExistence type="predicted"/>
<organism evidence="2">
    <name type="scientific">bioreactor metagenome</name>
    <dbReference type="NCBI Taxonomy" id="1076179"/>
    <lineage>
        <taxon>unclassified sequences</taxon>
        <taxon>metagenomes</taxon>
        <taxon>ecological metagenomes</taxon>
    </lineage>
</organism>
<name>A0A645I2V7_9ZZZZ</name>
<reference evidence="2" key="1">
    <citation type="submission" date="2019-08" db="EMBL/GenBank/DDBJ databases">
        <authorList>
            <person name="Kucharzyk K."/>
            <person name="Murdoch R.W."/>
            <person name="Higgins S."/>
            <person name="Loffler F."/>
        </authorList>
    </citation>
    <scope>NUCLEOTIDE SEQUENCE</scope>
</reference>
<protein>
    <submittedName>
        <fullName evidence="2">Uncharacterized protein</fullName>
    </submittedName>
</protein>
<sequence>MLLGVSPYHPKIINQIRWLINNPKMWTGDYDRKKVCSFTYIMLVSTLFTWLYGVGNVSAAIFLNKAQRRGDKLKEILLGVRPFNYQPVKIITNARLTYFAIGVPSLFFIFKFFNQTIALIWKLLSLLLIFLTSIAKEVVIGLIVAGILAVLGFVWRSVAKKRGKKNG</sequence>
<dbReference type="AlphaFoldDB" id="A0A645I2V7"/>
<dbReference type="EMBL" id="VSSQ01105647">
    <property type="protein sequence ID" value="MPN45615.1"/>
    <property type="molecule type" value="Genomic_DNA"/>
</dbReference>
<comment type="caution">
    <text evidence="2">The sequence shown here is derived from an EMBL/GenBank/DDBJ whole genome shotgun (WGS) entry which is preliminary data.</text>
</comment>
<feature type="transmembrane region" description="Helical" evidence="1">
    <location>
        <begin position="127"/>
        <end position="155"/>
    </location>
</feature>
<evidence type="ECO:0000313" key="2">
    <source>
        <dbReference type="EMBL" id="MPN45615.1"/>
    </source>
</evidence>
<gene>
    <name evidence="2" type="ORF">SDC9_193183</name>
</gene>
<accession>A0A645I2V7</accession>
<keyword evidence="1" id="KW-1133">Transmembrane helix</keyword>
<feature type="transmembrane region" description="Helical" evidence="1">
    <location>
        <begin position="38"/>
        <end position="63"/>
    </location>
</feature>
<keyword evidence="1" id="KW-0472">Membrane</keyword>
<feature type="transmembrane region" description="Helical" evidence="1">
    <location>
        <begin position="96"/>
        <end position="121"/>
    </location>
</feature>